<evidence type="ECO:0000313" key="4">
    <source>
        <dbReference type="Proteomes" id="UP001583177"/>
    </source>
</evidence>
<feature type="compositionally biased region" description="Gly residues" evidence="1">
    <location>
        <begin position="197"/>
        <end position="211"/>
    </location>
</feature>
<feature type="compositionally biased region" description="Low complexity" evidence="1">
    <location>
        <begin position="212"/>
        <end position="227"/>
    </location>
</feature>
<dbReference type="InterPro" id="IPR002625">
    <property type="entry name" value="Smr_dom"/>
</dbReference>
<proteinExistence type="predicted"/>
<dbReference type="InterPro" id="IPR053020">
    <property type="entry name" value="Smr_domain_protein"/>
</dbReference>
<feature type="compositionally biased region" description="Basic and acidic residues" evidence="1">
    <location>
        <begin position="23"/>
        <end position="34"/>
    </location>
</feature>
<feature type="region of interest" description="Disordered" evidence="1">
    <location>
        <begin position="183"/>
        <end position="252"/>
    </location>
</feature>
<dbReference type="SMART" id="SM00463">
    <property type="entry name" value="SMR"/>
    <property type="match status" value="1"/>
</dbReference>
<accession>A0ABR3XI33</accession>
<dbReference type="Pfam" id="PF08590">
    <property type="entry name" value="DUF1771"/>
    <property type="match status" value="1"/>
</dbReference>
<sequence>MAESIPMHSRNASTRLGGRAYAHHRDDDDTETEYDRLRDQARAEASKRNACFDKAHQAYERGDGAEAKQLSNEGKSHAAKMEQYNKQASEYIFRANNSTEKVPDDTIDLHGQFVEEAEDMLEARIRDAQARNQTHLHVIVGKGNHSVNHVQKLKPRVEHLCQELGLQYRTEENEGRIYVNLQGHEIPHMPPPPASYSGGGYGGGAHHGGGQQQQHHGQAQGQHGQQHPRPPAHTEQPQEQQQEEGGEKLKKKIISKLSSKLGDCCVVM</sequence>
<dbReference type="InterPro" id="IPR013899">
    <property type="entry name" value="DUF1771"/>
</dbReference>
<evidence type="ECO:0000256" key="1">
    <source>
        <dbReference type="SAM" id="MobiDB-lite"/>
    </source>
</evidence>
<dbReference type="Pfam" id="PF01713">
    <property type="entry name" value="Smr"/>
    <property type="match status" value="1"/>
</dbReference>
<evidence type="ECO:0000259" key="2">
    <source>
        <dbReference type="PROSITE" id="PS50828"/>
    </source>
</evidence>
<dbReference type="EMBL" id="JAWRVE010000020">
    <property type="protein sequence ID" value="KAL1875254.1"/>
    <property type="molecule type" value="Genomic_DNA"/>
</dbReference>
<feature type="domain" description="Smr" evidence="2">
    <location>
        <begin position="107"/>
        <end position="182"/>
    </location>
</feature>
<dbReference type="Gene3D" id="3.30.1370.110">
    <property type="match status" value="1"/>
</dbReference>
<dbReference type="PROSITE" id="PS50828">
    <property type="entry name" value="SMR"/>
    <property type="match status" value="1"/>
</dbReference>
<dbReference type="InterPro" id="IPR036063">
    <property type="entry name" value="Smr_dom_sf"/>
</dbReference>
<dbReference type="PANTHER" id="PTHR47417">
    <property type="entry name" value="SMR DOMAIN-CONTAINING PROTEIN YPL199C"/>
    <property type="match status" value="1"/>
</dbReference>
<reference evidence="3 4" key="1">
    <citation type="journal article" date="2024" name="IMA Fungus">
        <title>IMA Genome - F19 : A genome assembly and annotation guide to empower mycologists, including annotated draft genome sequences of Ceratocystis pirilliformis, Diaporthe australafricana, Fusarium ophioides, Paecilomyces lecythidis, and Sporothrix stenoceras.</title>
        <authorList>
            <person name="Aylward J."/>
            <person name="Wilson A.M."/>
            <person name="Visagie C.M."/>
            <person name="Spraker J."/>
            <person name="Barnes I."/>
            <person name="Buitendag C."/>
            <person name="Ceriani C."/>
            <person name="Del Mar Angel L."/>
            <person name="du Plessis D."/>
            <person name="Fuchs T."/>
            <person name="Gasser K."/>
            <person name="Kramer D."/>
            <person name="Li W."/>
            <person name="Munsamy K."/>
            <person name="Piso A."/>
            <person name="Price J.L."/>
            <person name="Sonnekus B."/>
            <person name="Thomas C."/>
            <person name="van der Nest A."/>
            <person name="van Dijk A."/>
            <person name="van Heerden A."/>
            <person name="van Vuuren N."/>
            <person name="Yilmaz N."/>
            <person name="Duong T.A."/>
            <person name="van der Merwe N.A."/>
            <person name="Wingfield M.J."/>
            <person name="Wingfield B.D."/>
        </authorList>
    </citation>
    <scope>NUCLEOTIDE SEQUENCE [LARGE SCALE GENOMIC DNA]</scope>
    <source>
        <strain evidence="3 4">CMW 18300</strain>
    </source>
</reference>
<dbReference type="Proteomes" id="UP001583177">
    <property type="component" value="Unassembled WGS sequence"/>
</dbReference>
<dbReference type="SUPFAM" id="SSF160443">
    <property type="entry name" value="SMR domain-like"/>
    <property type="match status" value="1"/>
</dbReference>
<name>A0ABR3XI33_9PEZI</name>
<dbReference type="PANTHER" id="PTHR47417:SF1">
    <property type="entry name" value="SMR DOMAIN-CONTAINING PROTEIN YPL199C"/>
    <property type="match status" value="1"/>
</dbReference>
<organism evidence="3 4">
    <name type="scientific">Diaporthe australafricana</name>
    <dbReference type="NCBI Taxonomy" id="127596"/>
    <lineage>
        <taxon>Eukaryota</taxon>
        <taxon>Fungi</taxon>
        <taxon>Dikarya</taxon>
        <taxon>Ascomycota</taxon>
        <taxon>Pezizomycotina</taxon>
        <taxon>Sordariomycetes</taxon>
        <taxon>Sordariomycetidae</taxon>
        <taxon>Diaporthales</taxon>
        <taxon>Diaporthaceae</taxon>
        <taxon>Diaporthe</taxon>
    </lineage>
</organism>
<gene>
    <name evidence="3" type="ORF">Daus18300_003325</name>
</gene>
<feature type="region of interest" description="Disordered" evidence="1">
    <location>
        <begin position="1"/>
        <end position="34"/>
    </location>
</feature>
<dbReference type="SMART" id="SM01162">
    <property type="entry name" value="DUF1771"/>
    <property type="match status" value="1"/>
</dbReference>
<protein>
    <recommendedName>
        <fullName evidence="2">Smr domain-containing protein</fullName>
    </recommendedName>
</protein>
<evidence type="ECO:0000313" key="3">
    <source>
        <dbReference type="EMBL" id="KAL1875254.1"/>
    </source>
</evidence>
<comment type="caution">
    <text evidence="3">The sequence shown here is derived from an EMBL/GenBank/DDBJ whole genome shotgun (WGS) entry which is preliminary data.</text>
</comment>
<keyword evidence="4" id="KW-1185">Reference proteome</keyword>